<accession>A0ABW3PD21</accession>
<dbReference type="RefSeq" id="WP_121978399.1">
    <property type="nucleotide sequence ID" value="NZ_JBHTLH010000011.1"/>
</dbReference>
<keyword evidence="2" id="KW-1185">Reference proteome</keyword>
<name>A0ABW3PD21_9LACO</name>
<dbReference type="Proteomes" id="UP001597156">
    <property type="component" value="Unassembled WGS sequence"/>
</dbReference>
<organism evidence="1 2">
    <name type="scientific">Lentilactobacillus raoultii</name>
    <dbReference type="NCBI Taxonomy" id="1987503"/>
    <lineage>
        <taxon>Bacteria</taxon>
        <taxon>Bacillati</taxon>
        <taxon>Bacillota</taxon>
        <taxon>Bacilli</taxon>
        <taxon>Lactobacillales</taxon>
        <taxon>Lactobacillaceae</taxon>
        <taxon>Lentilactobacillus</taxon>
    </lineage>
</organism>
<evidence type="ECO:0000313" key="1">
    <source>
        <dbReference type="EMBL" id="MFD1124654.1"/>
    </source>
</evidence>
<proteinExistence type="predicted"/>
<reference evidence="2" key="1">
    <citation type="journal article" date="2019" name="Int. J. Syst. Evol. Microbiol.">
        <title>The Global Catalogue of Microorganisms (GCM) 10K type strain sequencing project: providing services to taxonomists for standard genome sequencing and annotation.</title>
        <authorList>
            <consortium name="The Broad Institute Genomics Platform"/>
            <consortium name="The Broad Institute Genome Sequencing Center for Infectious Disease"/>
            <person name="Wu L."/>
            <person name="Ma J."/>
        </authorList>
    </citation>
    <scope>NUCLEOTIDE SEQUENCE [LARGE SCALE GENOMIC DNA]</scope>
    <source>
        <strain evidence="2">CCUG 71848</strain>
    </source>
</reference>
<protein>
    <recommendedName>
        <fullName evidence="3">YolD-like protein</fullName>
    </recommendedName>
</protein>
<evidence type="ECO:0008006" key="3">
    <source>
        <dbReference type="Google" id="ProtNLM"/>
    </source>
</evidence>
<sequence>MDKTAAAVMDVALDAMQQGQMVRLEVGNQQEQSSEINAKVGYITGIKGSRLTFTNMLNQSKFVKLSTIRRVELVMK</sequence>
<comment type="caution">
    <text evidence="1">The sequence shown here is derived from an EMBL/GenBank/DDBJ whole genome shotgun (WGS) entry which is preliminary data.</text>
</comment>
<evidence type="ECO:0000313" key="2">
    <source>
        <dbReference type="Proteomes" id="UP001597156"/>
    </source>
</evidence>
<dbReference type="EMBL" id="JBHTLH010000011">
    <property type="protein sequence ID" value="MFD1124654.1"/>
    <property type="molecule type" value="Genomic_DNA"/>
</dbReference>
<gene>
    <name evidence="1" type="ORF">ACFQ22_04660</name>
</gene>